<protein>
    <submittedName>
        <fullName evidence="1">Uncharacterized protein</fullName>
    </submittedName>
</protein>
<proteinExistence type="predicted"/>
<reference evidence="1 2" key="1">
    <citation type="submission" date="2016-02" db="EMBL/GenBank/DDBJ databases">
        <title>Anaerosporomusa subterraneum gen. nov., sp. nov., a spore-forming obligate anaerobe isolated from saprolite.</title>
        <authorList>
            <person name="Choi J.K."/>
            <person name="Shah M."/>
            <person name="Yee N."/>
        </authorList>
    </citation>
    <scope>NUCLEOTIDE SEQUENCE [LARGE SCALE GENOMIC DNA]</scope>
    <source>
        <strain evidence="1 2">RU4</strain>
    </source>
</reference>
<dbReference type="RefSeq" id="WP_066242264.1">
    <property type="nucleotide sequence ID" value="NZ_LSGP01000017.1"/>
</dbReference>
<dbReference type="OrthoDB" id="6163890at2"/>
<dbReference type="STRING" id="1794912.AXX12_09070"/>
<dbReference type="AlphaFoldDB" id="A0A154BRX3"/>
<sequence length="122" mass="13852">MGQAPIDLKQEIIRINNNLNISMFGIGLRKQRVVIVDDDKIIISADHKRIPVLAVLDQSNRSITRSVDVAILDEYKRRLKAELADQLQLPIKCVLKDYDPECELALTVIVLSQPLSREFGRC</sequence>
<evidence type="ECO:0000313" key="1">
    <source>
        <dbReference type="EMBL" id="KYZ76570.1"/>
    </source>
</evidence>
<organism evidence="1 2">
    <name type="scientific">Anaerosporomusa subterranea</name>
    <dbReference type="NCBI Taxonomy" id="1794912"/>
    <lineage>
        <taxon>Bacteria</taxon>
        <taxon>Bacillati</taxon>
        <taxon>Bacillota</taxon>
        <taxon>Negativicutes</taxon>
        <taxon>Acetonemataceae</taxon>
        <taxon>Anaerosporomusa</taxon>
    </lineage>
</organism>
<dbReference type="Proteomes" id="UP000076268">
    <property type="component" value="Unassembled WGS sequence"/>
</dbReference>
<comment type="caution">
    <text evidence="1">The sequence shown here is derived from an EMBL/GenBank/DDBJ whole genome shotgun (WGS) entry which is preliminary data.</text>
</comment>
<name>A0A154BRX3_ANASB</name>
<dbReference type="EMBL" id="LSGP01000017">
    <property type="protein sequence ID" value="KYZ76570.1"/>
    <property type="molecule type" value="Genomic_DNA"/>
</dbReference>
<evidence type="ECO:0000313" key="2">
    <source>
        <dbReference type="Proteomes" id="UP000076268"/>
    </source>
</evidence>
<accession>A0A154BRX3</accession>
<gene>
    <name evidence="1" type="ORF">AXX12_09070</name>
</gene>
<keyword evidence="2" id="KW-1185">Reference proteome</keyword>